<feature type="region of interest" description="Disordered" evidence="2">
    <location>
        <begin position="1"/>
        <end position="29"/>
    </location>
</feature>
<dbReference type="InterPro" id="IPR038534">
    <property type="entry name" value="Rtr1/RPAP2_sf"/>
</dbReference>
<dbReference type="Pfam" id="PF04181">
    <property type="entry name" value="RPAP2_Rtr1"/>
    <property type="match status" value="1"/>
</dbReference>
<protein>
    <submittedName>
        <fullName evidence="4">BQ2448_5412 protein</fullName>
    </submittedName>
</protein>
<evidence type="ECO:0000313" key="5">
    <source>
        <dbReference type="Proteomes" id="UP000198372"/>
    </source>
</evidence>
<keyword evidence="5" id="KW-1185">Reference proteome</keyword>
<feature type="region of interest" description="Disordered" evidence="2">
    <location>
        <begin position="252"/>
        <end position="320"/>
    </location>
</feature>
<organism evidence="4 5">
    <name type="scientific">Microbotryum intermedium</name>
    <dbReference type="NCBI Taxonomy" id="269621"/>
    <lineage>
        <taxon>Eukaryota</taxon>
        <taxon>Fungi</taxon>
        <taxon>Dikarya</taxon>
        <taxon>Basidiomycota</taxon>
        <taxon>Pucciniomycotina</taxon>
        <taxon>Microbotryomycetes</taxon>
        <taxon>Microbotryales</taxon>
        <taxon>Microbotryaceae</taxon>
        <taxon>Microbotryum</taxon>
    </lineage>
</organism>
<evidence type="ECO:0000313" key="4">
    <source>
        <dbReference type="EMBL" id="SCV67801.1"/>
    </source>
</evidence>
<dbReference type="Proteomes" id="UP000198372">
    <property type="component" value="Unassembled WGS sequence"/>
</dbReference>
<evidence type="ECO:0000256" key="1">
    <source>
        <dbReference type="PROSITE-ProRule" id="PRU00812"/>
    </source>
</evidence>
<name>A0A238F6U8_9BASI</name>
<dbReference type="OrthoDB" id="2535865at2759"/>
<feature type="domain" description="RTR1-type" evidence="3">
    <location>
        <begin position="76"/>
        <end position="189"/>
    </location>
</feature>
<evidence type="ECO:0000259" key="3">
    <source>
        <dbReference type="PROSITE" id="PS51479"/>
    </source>
</evidence>
<dbReference type="PROSITE" id="PS51479">
    <property type="entry name" value="ZF_RTR1"/>
    <property type="match status" value="1"/>
</dbReference>
<dbReference type="AlphaFoldDB" id="A0A238F6U8"/>
<feature type="region of interest" description="Disordered" evidence="2">
    <location>
        <begin position="194"/>
        <end position="219"/>
    </location>
</feature>
<proteinExistence type="inferred from homology"/>
<evidence type="ECO:0000256" key="2">
    <source>
        <dbReference type="SAM" id="MobiDB-lite"/>
    </source>
</evidence>
<dbReference type="EMBL" id="FMSP01000002">
    <property type="protein sequence ID" value="SCV67801.1"/>
    <property type="molecule type" value="Genomic_DNA"/>
</dbReference>
<comment type="similarity">
    <text evidence="1">Belongs to the RPAP2 family.</text>
</comment>
<gene>
    <name evidence="4" type="ORF">BQ2448_5412</name>
</gene>
<dbReference type="Gene3D" id="1.25.40.820">
    <property type="match status" value="1"/>
</dbReference>
<sequence>MPSLPATASPNPLSYDLSTSTSPRSSTADSLTYASISNPFLQRSQIAQQAPSLSMLNLIADWASAQEPIDSEQVRNHLGAFTPTLWSDLLEERHLENRCAWVGCTNDSCSVYTPSTRTPDDLQDGQGGGEGAARFKLGSSGLFVRSRPLTKEEKEVKRFCGRRCWSRSEWVIERCLGKDKKEEIVFLDEQIARDQRKQGSSKQEQNEPEQQEVQPTHNGAQIDVQGLHIIEKEISPTQEIVAPRPGQEIDFERPLHRHAERPTPTASNSPRSKRPLAPIPSDLAPIIPTTRPVPNPSSTNAIRTSAPPPLPSSGRFEDLSTPLTFLSNPIMVDPQGQEVEWAGVDEEGESELIKQRMEDALQIRSEMRKNGELS</sequence>
<reference evidence="5" key="1">
    <citation type="submission" date="2016-09" db="EMBL/GenBank/DDBJ databases">
        <authorList>
            <person name="Jeantristanb JTB J.-T."/>
            <person name="Ricardo R."/>
        </authorList>
    </citation>
    <scope>NUCLEOTIDE SEQUENCE [LARGE SCALE GENOMIC DNA]</scope>
</reference>
<accession>A0A238F6U8</accession>
<dbReference type="STRING" id="269621.A0A238F6U8"/>
<dbReference type="InterPro" id="IPR007308">
    <property type="entry name" value="Rtr1/RPAP2_dom"/>
</dbReference>